<organism evidence="1 2">
    <name type="scientific">Stachybotrys chlorohalonatus (strain IBT 40285)</name>
    <dbReference type="NCBI Taxonomy" id="1283841"/>
    <lineage>
        <taxon>Eukaryota</taxon>
        <taxon>Fungi</taxon>
        <taxon>Dikarya</taxon>
        <taxon>Ascomycota</taxon>
        <taxon>Pezizomycotina</taxon>
        <taxon>Sordariomycetes</taxon>
        <taxon>Hypocreomycetidae</taxon>
        <taxon>Hypocreales</taxon>
        <taxon>Stachybotryaceae</taxon>
        <taxon>Stachybotrys</taxon>
    </lineage>
</organism>
<proteinExistence type="predicted"/>
<dbReference type="InParanoid" id="A0A084QX71"/>
<sequence length="24" mass="2911">MNLIKGFVQELNFWVRTWKAKAVM</sequence>
<reference evidence="1 2" key="1">
    <citation type="journal article" date="2014" name="BMC Genomics">
        <title>Comparative genome sequencing reveals chemotype-specific gene clusters in the toxigenic black mold Stachybotrys.</title>
        <authorList>
            <person name="Semeiks J."/>
            <person name="Borek D."/>
            <person name="Otwinowski Z."/>
            <person name="Grishin N.V."/>
        </authorList>
    </citation>
    <scope>NUCLEOTIDE SEQUENCE [LARGE SCALE GENOMIC DNA]</scope>
    <source>
        <strain evidence="1 2">IBT 40285</strain>
    </source>
</reference>
<dbReference type="EMBL" id="KL659821">
    <property type="protein sequence ID" value="KFA68556.1"/>
    <property type="molecule type" value="Genomic_DNA"/>
</dbReference>
<protein>
    <submittedName>
        <fullName evidence="1">Uncharacterized protein</fullName>
    </submittedName>
</protein>
<evidence type="ECO:0000313" key="1">
    <source>
        <dbReference type="EMBL" id="KFA68556.1"/>
    </source>
</evidence>
<name>A0A084QX71_STAC4</name>
<evidence type="ECO:0000313" key="2">
    <source>
        <dbReference type="Proteomes" id="UP000028524"/>
    </source>
</evidence>
<keyword evidence="2" id="KW-1185">Reference proteome</keyword>
<gene>
    <name evidence="1" type="ORF">S40285_10831</name>
</gene>
<dbReference type="HOGENOM" id="CLU_3421421_0_0_1"/>
<accession>A0A084QX71</accession>
<dbReference type="AlphaFoldDB" id="A0A084QX71"/>
<dbReference type="Proteomes" id="UP000028524">
    <property type="component" value="Unassembled WGS sequence"/>
</dbReference>